<feature type="transmembrane region" description="Helical" evidence="1">
    <location>
        <begin position="45"/>
        <end position="67"/>
    </location>
</feature>
<keyword evidence="1" id="KW-1133">Transmembrane helix</keyword>
<accession>A0ABR8A0U3</accession>
<keyword evidence="1" id="KW-0472">Membrane</keyword>
<evidence type="ECO:0000313" key="2">
    <source>
        <dbReference type="EMBL" id="MBD2189787.1"/>
    </source>
</evidence>
<keyword evidence="3" id="KW-1185">Reference proteome</keyword>
<reference evidence="2 3" key="1">
    <citation type="journal article" date="2020" name="ISME J.">
        <title>Comparative genomics reveals insights into cyanobacterial evolution and habitat adaptation.</title>
        <authorList>
            <person name="Chen M.Y."/>
            <person name="Teng W.K."/>
            <person name="Zhao L."/>
            <person name="Hu C.X."/>
            <person name="Zhou Y.K."/>
            <person name="Han B.P."/>
            <person name="Song L.R."/>
            <person name="Shu W.S."/>
        </authorList>
    </citation>
    <scope>NUCLEOTIDE SEQUENCE [LARGE SCALE GENOMIC DNA]</scope>
    <source>
        <strain evidence="2 3">FACHB-723</strain>
    </source>
</reference>
<name>A0ABR8A0U3_9CYAN</name>
<gene>
    <name evidence="2" type="ORF">H6F41_16775</name>
</gene>
<dbReference type="Proteomes" id="UP000642094">
    <property type="component" value="Unassembled WGS sequence"/>
</dbReference>
<dbReference type="EMBL" id="JACJQB010000052">
    <property type="protein sequence ID" value="MBD2189787.1"/>
    <property type="molecule type" value="Genomic_DNA"/>
</dbReference>
<proteinExistence type="predicted"/>
<dbReference type="RefSeq" id="WP_190404602.1">
    <property type="nucleotide sequence ID" value="NZ_JACJQB010000052.1"/>
</dbReference>
<keyword evidence="1" id="KW-0812">Transmembrane</keyword>
<organism evidence="2 3">
    <name type="scientific">Pseudanabaena mucicola FACHB-723</name>
    <dbReference type="NCBI Taxonomy" id="2692860"/>
    <lineage>
        <taxon>Bacteria</taxon>
        <taxon>Bacillati</taxon>
        <taxon>Cyanobacteriota</taxon>
        <taxon>Cyanophyceae</taxon>
        <taxon>Pseudanabaenales</taxon>
        <taxon>Pseudanabaenaceae</taxon>
        <taxon>Pseudanabaena</taxon>
    </lineage>
</organism>
<protein>
    <submittedName>
        <fullName evidence="2">Uncharacterized protein</fullName>
    </submittedName>
</protein>
<sequence length="69" mass="7603">MTSVSSVSQALYILRLLAYSAIISAVIKYAAPNWVLLTHNLNVDIMNAIAISLITLPVGLFAFVLWLKR</sequence>
<comment type="caution">
    <text evidence="2">The sequence shown here is derived from an EMBL/GenBank/DDBJ whole genome shotgun (WGS) entry which is preliminary data.</text>
</comment>
<evidence type="ECO:0000313" key="3">
    <source>
        <dbReference type="Proteomes" id="UP000642094"/>
    </source>
</evidence>
<evidence type="ECO:0000256" key="1">
    <source>
        <dbReference type="SAM" id="Phobius"/>
    </source>
</evidence>
<feature type="transmembrane region" description="Helical" evidence="1">
    <location>
        <begin position="12"/>
        <end position="30"/>
    </location>
</feature>